<sequence length="130" mass="14518">AKLTDEVRSQVAIFLDTFLPEWIHFKVADEGTYLDAHVGPSAGNLMQLATSGSNRRPRLVAVDDASPIDANARLYQTSAITVLGHLAQFLDLPAQMRRKEFYAAHKILRMPPSTFRLKDAHALSNWMPDT</sequence>
<accession>A0ABN9WV65</accession>
<dbReference type="EMBL" id="CAUYUJ010019223">
    <property type="protein sequence ID" value="CAK0889511.1"/>
    <property type="molecule type" value="Genomic_DNA"/>
</dbReference>
<proteinExistence type="predicted"/>
<feature type="non-terminal residue" evidence="1">
    <location>
        <position position="1"/>
    </location>
</feature>
<evidence type="ECO:0000313" key="1">
    <source>
        <dbReference type="EMBL" id="CAK0889511.1"/>
    </source>
</evidence>
<feature type="non-terminal residue" evidence="1">
    <location>
        <position position="130"/>
    </location>
</feature>
<gene>
    <name evidence="1" type="ORF">PCOR1329_LOCUS70020</name>
</gene>
<protein>
    <submittedName>
        <fullName evidence="1">Uncharacterized protein</fullName>
    </submittedName>
</protein>
<keyword evidence="2" id="KW-1185">Reference proteome</keyword>
<reference evidence="1" key="1">
    <citation type="submission" date="2023-10" db="EMBL/GenBank/DDBJ databases">
        <authorList>
            <person name="Chen Y."/>
            <person name="Shah S."/>
            <person name="Dougan E. K."/>
            <person name="Thang M."/>
            <person name="Chan C."/>
        </authorList>
    </citation>
    <scope>NUCLEOTIDE SEQUENCE [LARGE SCALE GENOMIC DNA]</scope>
</reference>
<dbReference type="Proteomes" id="UP001189429">
    <property type="component" value="Unassembled WGS sequence"/>
</dbReference>
<name>A0ABN9WV65_9DINO</name>
<evidence type="ECO:0000313" key="2">
    <source>
        <dbReference type="Proteomes" id="UP001189429"/>
    </source>
</evidence>
<organism evidence="1 2">
    <name type="scientific">Prorocentrum cordatum</name>
    <dbReference type="NCBI Taxonomy" id="2364126"/>
    <lineage>
        <taxon>Eukaryota</taxon>
        <taxon>Sar</taxon>
        <taxon>Alveolata</taxon>
        <taxon>Dinophyceae</taxon>
        <taxon>Prorocentrales</taxon>
        <taxon>Prorocentraceae</taxon>
        <taxon>Prorocentrum</taxon>
    </lineage>
</organism>
<comment type="caution">
    <text evidence="1">The sequence shown here is derived from an EMBL/GenBank/DDBJ whole genome shotgun (WGS) entry which is preliminary data.</text>
</comment>